<dbReference type="OrthoDB" id="5624218at2"/>
<dbReference type="Pfam" id="PF07433">
    <property type="entry name" value="DUF1513"/>
    <property type="match status" value="1"/>
</dbReference>
<feature type="chain" id="PRO_5001559436" description="Twin-arginine translocation pathway signal" evidence="1">
    <location>
        <begin position="28"/>
        <end position="356"/>
    </location>
</feature>
<evidence type="ECO:0000313" key="2">
    <source>
        <dbReference type="EMBL" id="KAJ54365.1"/>
    </source>
</evidence>
<name>A0A037ZHV0_9RHOB</name>
<dbReference type="Gene3D" id="2.130.10.10">
    <property type="entry name" value="YVTN repeat-like/Quinoprotein amine dehydrogenase"/>
    <property type="match status" value="1"/>
</dbReference>
<dbReference type="InterPro" id="IPR011044">
    <property type="entry name" value="Quino_amine_DH_bsu"/>
</dbReference>
<feature type="signal peptide" evidence="1">
    <location>
        <begin position="1"/>
        <end position="27"/>
    </location>
</feature>
<gene>
    <name evidence="2" type="ORF">ACMU_18225</name>
</gene>
<proteinExistence type="predicted"/>
<keyword evidence="1" id="KW-0732">Signal</keyword>
<comment type="caution">
    <text evidence="2">The sequence shown here is derived from an EMBL/GenBank/DDBJ whole genome shotgun (WGS) entry which is preliminary data.</text>
</comment>
<evidence type="ECO:0008006" key="4">
    <source>
        <dbReference type="Google" id="ProtNLM"/>
    </source>
</evidence>
<dbReference type="SUPFAM" id="SSF50969">
    <property type="entry name" value="YVTN repeat-like/Quinoprotein amine dehydrogenase"/>
    <property type="match status" value="1"/>
</dbReference>
<dbReference type="AlphaFoldDB" id="A0A037ZHV0"/>
<dbReference type="InterPro" id="IPR015943">
    <property type="entry name" value="WD40/YVTN_repeat-like_dom_sf"/>
</dbReference>
<keyword evidence="3" id="KW-1185">Reference proteome</keyword>
<dbReference type="EMBL" id="JFKE01000008">
    <property type="protein sequence ID" value="KAJ54365.1"/>
    <property type="molecule type" value="Genomic_DNA"/>
</dbReference>
<dbReference type="InterPro" id="IPR008311">
    <property type="entry name" value="UCP028101"/>
</dbReference>
<evidence type="ECO:0000313" key="3">
    <source>
        <dbReference type="Proteomes" id="UP000026249"/>
    </source>
</evidence>
<dbReference type="STRING" id="1454373.ACMU_18225"/>
<dbReference type="RefSeq" id="WP_081805567.1">
    <property type="nucleotide sequence ID" value="NZ_JFKE01000008.1"/>
</dbReference>
<dbReference type="Proteomes" id="UP000026249">
    <property type="component" value="Unassembled WGS sequence"/>
</dbReference>
<sequence>MATDMRRRGFLAGAVASVVAQPTWANAGSPALLSALNDTNNNAWLVGLTRSGTVTFRLPIPGRGHAAAAHPSRPVAVAFARRPGRFAVVIDCAEGVEAARLSAPEGRHFYGHGAFTEDGRYLLTTENAFDDGQGRIGVWDAGDRFKRLDDLPSGGVGPHEILRLPNGGFAVANGGIQTHPNSGRTRLNVPTMRTNLAFLDPWGAISNVVEAPDTQRQNSIRHIDADAVGRIAIALQWQGDPRKRAPVAAMLNEQGLTYLEHPATMRLKHYGGSVAIAGNGQSFFVTGPKGDSVLSFDMDSGAPLAAYDMPLASGVATFGSGVAISSSSGIAAMTAEAKTQLAGKVDGVWDNHLVRL</sequence>
<reference evidence="2 3" key="1">
    <citation type="submission" date="2014-03" db="EMBL/GenBank/DDBJ databases">
        <title>Draft Genome Sequence of Actibacterium mucosum KCTC 23349, a Marine Alphaproteobacterium with Complex Ionic Requirements Isolated from Mediterranean Seawater at Malvarrosa Beach, Valencia, Spain.</title>
        <authorList>
            <person name="Arahal D.R."/>
            <person name="Shao Z."/>
            <person name="Lai Q."/>
            <person name="Pujalte M.J."/>
        </authorList>
    </citation>
    <scope>NUCLEOTIDE SEQUENCE [LARGE SCALE GENOMIC DNA]</scope>
    <source>
        <strain evidence="2 3">KCTC 23349</strain>
    </source>
</reference>
<protein>
    <recommendedName>
        <fullName evidence="4">Twin-arginine translocation pathway signal</fullName>
    </recommendedName>
</protein>
<dbReference type="PIRSF" id="PIRSF028101">
    <property type="entry name" value="UCP028101"/>
    <property type="match status" value="1"/>
</dbReference>
<organism evidence="2 3">
    <name type="scientific">Actibacterium mucosum KCTC 23349</name>
    <dbReference type="NCBI Taxonomy" id="1454373"/>
    <lineage>
        <taxon>Bacteria</taxon>
        <taxon>Pseudomonadati</taxon>
        <taxon>Pseudomonadota</taxon>
        <taxon>Alphaproteobacteria</taxon>
        <taxon>Rhodobacterales</taxon>
        <taxon>Roseobacteraceae</taxon>
        <taxon>Actibacterium</taxon>
    </lineage>
</organism>
<accession>A0A037ZHV0</accession>
<evidence type="ECO:0000256" key="1">
    <source>
        <dbReference type="SAM" id="SignalP"/>
    </source>
</evidence>